<proteinExistence type="predicted"/>
<name>C6HEQ7_AJECH</name>
<accession>C6HEQ7</accession>
<dbReference type="VEuPathDB" id="FungiDB:HCDG_04924"/>
<reference evidence="2" key="1">
    <citation type="submission" date="2009-05" db="EMBL/GenBank/DDBJ databases">
        <title>The genome sequence of Ajellomyces capsulatus strain H143.</title>
        <authorList>
            <person name="Champion M."/>
            <person name="Cuomo C.A."/>
            <person name="Ma L.-J."/>
            <person name="Henn M.R."/>
            <person name="Sil A."/>
            <person name="Goldman B."/>
            <person name="Young S.K."/>
            <person name="Kodira C.D."/>
            <person name="Zeng Q."/>
            <person name="Koehrsen M."/>
            <person name="Alvarado L."/>
            <person name="Berlin A.M."/>
            <person name="Borenstein D."/>
            <person name="Chen Z."/>
            <person name="Engels R."/>
            <person name="Freedman E."/>
            <person name="Gellesch M."/>
            <person name="Goldberg J."/>
            <person name="Griggs A."/>
            <person name="Gujja S."/>
            <person name="Heiman D.I."/>
            <person name="Hepburn T.A."/>
            <person name="Howarth C."/>
            <person name="Jen D."/>
            <person name="Larson L."/>
            <person name="Lewis B."/>
            <person name="Mehta T."/>
            <person name="Park D."/>
            <person name="Pearson M."/>
            <person name="Roberts A."/>
            <person name="Saif S."/>
            <person name="Shea T.D."/>
            <person name="Shenoy N."/>
            <person name="Sisk P."/>
            <person name="Stolte C."/>
            <person name="Sykes S."/>
            <person name="Walk T."/>
            <person name="White J."/>
            <person name="Yandava C."/>
            <person name="Klein B."/>
            <person name="McEwen J.G."/>
            <person name="Puccia R."/>
            <person name="Goldman G.H."/>
            <person name="Felipe M.S."/>
            <person name="Nino-Vega G."/>
            <person name="San-Blas G."/>
            <person name="Taylor J.W."/>
            <person name="Mendoza L."/>
            <person name="Galagan J.E."/>
            <person name="Nusbaum C."/>
            <person name="Birren B.W."/>
        </authorList>
    </citation>
    <scope>NUCLEOTIDE SEQUENCE [LARGE SCALE GENOMIC DNA]</scope>
    <source>
        <strain evidence="2">H143</strain>
    </source>
</reference>
<evidence type="ECO:0000313" key="2">
    <source>
        <dbReference type="Proteomes" id="UP000002624"/>
    </source>
</evidence>
<dbReference type="AlphaFoldDB" id="C6HEQ7"/>
<protein>
    <submittedName>
        <fullName evidence="1">Uncharacterized protein</fullName>
    </submittedName>
</protein>
<dbReference type="EMBL" id="GG692424">
    <property type="protein sequence ID" value="EER41278.1"/>
    <property type="molecule type" value="Genomic_DNA"/>
</dbReference>
<dbReference type="OrthoDB" id="192702at2759"/>
<evidence type="ECO:0000313" key="1">
    <source>
        <dbReference type="EMBL" id="EER41278.1"/>
    </source>
</evidence>
<sequence length="181" mass="19433">MDDGRGKHHRCDGNHPGCVWKERSDVRLPVEVYATSRILAAEDCRRHEPDVPGILCSYDDIKIEAAPDVIASTLDAGTKVVVCNFGAQGSSFRTLVMALKPLARTILPIGIGSEPKLGTPEQMRQNMAENIALGMVQVNASDIFEEAVKKMQQGMGAVAEGWDALCSGGPGPETGLVFKLD</sequence>
<dbReference type="STRING" id="544712.C6HEQ7"/>
<organism evidence="1 2">
    <name type="scientific">Ajellomyces capsulatus (strain H143)</name>
    <name type="common">Darling's disease fungus</name>
    <name type="synonym">Histoplasma capsulatum</name>
    <dbReference type="NCBI Taxonomy" id="544712"/>
    <lineage>
        <taxon>Eukaryota</taxon>
        <taxon>Fungi</taxon>
        <taxon>Dikarya</taxon>
        <taxon>Ascomycota</taxon>
        <taxon>Pezizomycotina</taxon>
        <taxon>Eurotiomycetes</taxon>
        <taxon>Eurotiomycetidae</taxon>
        <taxon>Onygenales</taxon>
        <taxon>Ajellomycetaceae</taxon>
        <taxon>Histoplasma</taxon>
    </lineage>
</organism>
<gene>
    <name evidence="1" type="ORF">HCDG_04924</name>
</gene>
<dbReference type="HOGENOM" id="CLU_1488631_0_0_1"/>
<dbReference type="Proteomes" id="UP000002624">
    <property type="component" value="Unassembled WGS sequence"/>
</dbReference>